<evidence type="ECO:0000313" key="2">
    <source>
        <dbReference type="Proteomes" id="UP000051236"/>
    </source>
</evidence>
<evidence type="ECO:0008006" key="3">
    <source>
        <dbReference type="Google" id="ProtNLM"/>
    </source>
</evidence>
<dbReference type="Gene3D" id="3.30.70.1150">
    <property type="entry name" value="ACT-like. Chain A, domain 2"/>
    <property type="match status" value="1"/>
</dbReference>
<name>X0PUM9_9LACO</name>
<dbReference type="RefSeq" id="WP_035455927.1">
    <property type="nucleotide sequence ID" value="NZ_AZGA01000049.1"/>
</dbReference>
<reference evidence="1 2" key="1">
    <citation type="journal article" date="2015" name="Genome Announc.">
        <title>Expanding the biotechnology potential of lactobacilli through comparative genomics of 213 strains and associated genera.</title>
        <authorList>
            <person name="Sun Z."/>
            <person name="Harris H.M."/>
            <person name="McCann A."/>
            <person name="Guo C."/>
            <person name="Argimon S."/>
            <person name="Zhang W."/>
            <person name="Yang X."/>
            <person name="Jeffery I.B."/>
            <person name="Cooney J.C."/>
            <person name="Kagawa T.F."/>
            <person name="Liu W."/>
            <person name="Song Y."/>
            <person name="Salvetti E."/>
            <person name="Wrobel A."/>
            <person name="Rasinkangas P."/>
            <person name="Parkhill J."/>
            <person name="Rea M.C."/>
            <person name="O'Sullivan O."/>
            <person name="Ritari J."/>
            <person name="Douillard F.P."/>
            <person name="Paul Ross R."/>
            <person name="Yang R."/>
            <person name="Briner A.E."/>
            <person name="Felis G.E."/>
            <person name="de Vos W.M."/>
            <person name="Barrangou R."/>
            <person name="Klaenhammer T.R."/>
            <person name="Caufield P.W."/>
            <person name="Cui Y."/>
            <person name="Zhang H."/>
            <person name="O'Toole P.W."/>
        </authorList>
    </citation>
    <scope>NUCLEOTIDE SEQUENCE [LARGE SCALE GENOMIC DNA]</scope>
    <source>
        <strain evidence="1 2">DSM 18527</strain>
    </source>
</reference>
<dbReference type="STRING" id="1423734.FC83_GL002785"/>
<organism evidence="1 2">
    <name type="scientific">Agrilactobacillus composti DSM 18527 = JCM 14202</name>
    <dbReference type="NCBI Taxonomy" id="1423734"/>
    <lineage>
        <taxon>Bacteria</taxon>
        <taxon>Bacillati</taxon>
        <taxon>Bacillota</taxon>
        <taxon>Bacilli</taxon>
        <taxon>Lactobacillales</taxon>
        <taxon>Lactobacillaceae</taxon>
        <taxon>Agrilactobacillus</taxon>
    </lineage>
</organism>
<gene>
    <name evidence="1" type="ORF">FC83_GL002785</name>
</gene>
<dbReference type="Proteomes" id="UP000051236">
    <property type="component" value="Unassembled WGS sequence"/>
</dbReference>
<sequence length="85" mass="9163">MATTIAVIGIIVEDMSSTPKLNAILHEHRTKIVGRMGLPYRQRGVHVISIVIDAPTEEISALTDRVSELPGVHAKTAYSNVVTDG</sequence>
<dbReference type="PATRIC" id="fig|1423734.3.peg.2830"/>
<dbReference type="EMBL" id="AZGA01000049">
    <property type="protein sequence ID" value="KRM33534.1"/>
    <property type="molecule type" value="Genomic_DNA"/>
</dbReference>
<dbReference type="SUPFAM" id="SSF55021">
    <property type="entry name" value="ACT-like"/>
    <property type="match status" value="1"/>
</dbReference>
<comment type="caution">
    <text evidence="1">The sequence shown here is derived from an EMBL/GenBank/DDBJ whole genome shotgun (WGS) entry which is preliminary data.</text>
</comment>
<dbReference type="InterPro" id="IPR045865">
    <property type="entry name" value="ACT-like_dom_sf"/>
</dbReference>
<accession>X0PUM9</accession>
<protein>
    <recommendedName>
        <fullName evidence="3">Iron-only hydrogenase system regulator</fullName>
    </recommendedName>
</protein>
<dbReference type="InterPro" id="IPR027271">
    <property type="entry name" value="Acetolactate_synth/TF_NikR_C"/>
</dbReference>
<dbReference type="eggNOG" id="COG0864">
    <property type="taxonomic scope" value="Bacteria"/>
</dbReference>
<dbReference type="NCBIfam" id="TIGR03959">
    <property type="entry name" value="hyd_TM1266"/>
    <property type="match status" value="1"/>
</dbReference>
<dbReference type="InterPro" id="IPR023860">
    <property type="entry name" value="FeFe-hyd_TM1266"/>
</dbReference>
<dbReference type="OrthoDB" id="9796135at2"/>
<keyword evidence="2" id="KW-1185">Reference proteome</keyword>
<dbReference type="Pfam" id="PF21699">
    <property type="entry name" value="TM1266-like"/>
    <property type="match status" value="1"/>
</dbReference>
<evidence type="ECO:0000313" key="1">
    <source>
        <dbReference type="EMBL" id="KRM33534.1"/>
    </source>
</evidence>
<dbReference type="AlphaFoldDB" id="X0PUM9"/>
<proteinExistence type="predicted"/>